<dbReference type="Gene3D" id="2.30.40.10">
    <property type="entry name" value="Urease, subunit C, domain 1"/>
    <property type="match status" value="1"/>
</dbReference>
<dbReference type="GO" id="GO:0016814">
    <property type="term" value="F:hydrolase activity, acting on carbon-nitrogen (but not peptide) bonds, in cyclic amidines"/>
    <property type="evidence" value="ECO:0007669"/>
    <property type="project" value="TreeGrafter"/>
</dbReference>
<accession>A0A419V7W5</accession>
<dbReference type="RefSeq" id="WP_147419324.1">
    <property type="nucleotide sequence ID" value="NZ_RAPK01000006.1"/>
</dbReference>
<organism evidence="4 5">
    <name type="scientific">Sinobaca qinghaiensis</name>
    <dbReference type="NCBI Taxonomy" id="342944"/>
    <lineage>
        <taxon>Bacteria</taxon>
        <taxon>Bacillati</taxon>
        <taxon>Bacillota</taxon>
        <taxon>Bacilli</taxon>
        <taxon>Bacillales</taxon>
        <taxon>Sporolactobacillaceae</taxon>
        <taxon>Sinobaca</taxon>
    </lineage>
</organism>
<dbReference type="EMBL" id="RAPK01000006">
    <property type="protein sequence ID" value="RKD76152.1"/>
    <property type="molecule type" value="Genomic_DNA"/>
</dbReference>
<gene>
    <name evidence="4" type="ORF">ATL39_0364</name>
</gene>
<dbReference type="GO" id="GO:0019239">
    <property type="term" value="F:deaminase activity"/>
    <property type="evidence" value="ECO:0007669"/>
    <property type="project" value="UniProtKB-ARBA"/>
</dbReference>
<reference evidence="4 5" key="1">
    <citation type="submission" date="2018-09" db="EMBL/GenBank/DDBJ databases">
        <title>Genomic Encyclopedia of Archaeal and Bacterial Type Strains, Phase II (KMG-II): from individual species to whole genera.</title>
        <authorList>
            <person name="Goeker M."/>
        </authorList>
    </citation>
    <scope>NUCLEOTIDE SEQUENCE [LARGE SCALE GENOMIC DNA]</scope>
    <source>
        <strain evidence="4 5">DSM 17008</strain>
    </source>
</reference>
<name>A0A419V7W5_9BACL</name>
<evidence type="ECO:0000313" key="4">
    <source>
        <dbReference type="EMBL" id="RKD76152.1"/>
    </source>
</evidence>
<keyword evidence="1" id="KW-0479">Metal-binding</keyword>
<dbReference type="InterPro" id="IPR011059">
    <property type="entry name" value="Metal-dep_hydrolase_composite"/>
</dbReference>
<evidence type="ECO:0000256" key="1">
    <source>
        <dbReference type="ARBA" id="ARBA00022723"/>
    </source>
</evidence>
<keyword evidence="2" id="KW-0378">Hydrolase</keyword>
<dbReference type="InterPro" id="IPR032466">
    <property type="entry name" value="Metal_Hydrolase"/>
</dbReference>
<dbReference type="SUPFAM" id="SSF51556">
    <property type="entry name" value="Metallo-dependent hydrolases"/>
    <property type="match status" value="1"/>
</dbReference>
<comment type="caution">
    <text evidence="4">The sequence shown here is derived from an EMBL/GenBank/DDBJ whole genome shotgun (WGS) entry which is preliminary data.</text>
</comment>
<evidence type="ECO:0000313" key="5">
    <source>
        <dbReference type="Proteomes" id="UP000285120"/>
    </source>
</evidence>
<keyword evidence="5" id="KW-1185">Reference proteome</keyword>
<protein>
    <submittedName>
        <fullName evidence="4">Cytosine deaminase</fullName>
    </submittedName>
</protein>
<dbReference type="PANTHER" id="PTHR32027:SF0">
    <property type="entry name" value="CYTOSINE DEAMINASE"/>
    <property type="match status" value="1"/>
</dbReference>
<dbReference type="OrthoDB" id="9815027at2"/>
<sequence length="400" mass="44304">MLDLLIKNVRTHSSPVLFHLGVENNRLRFVSSSGRASKTVEGEGGIVLPPFVEMHHHADTYKAGERVGENKSGTIEEGIAIWDSAKSQLIKKELTAQMEDLVSTFIGQGILYTRWMIDVSEPGLKALSCAIAVKEKYKNTVAIEITAFPQLGMKEPWKRELLEKALQMGADQVSAVPHLEESEEQEDAAVQECFRLAQQYKKGIHIFCDETDNPDSMSSSKIAEAALKGEYHNPSITISHVNALSYYEETKAAETIQKIKQAGIHVISCPLINSTTIGKSLDSRHAARGITKVKALRDQGVNVCVAHDDIKTPFYPFGNGNMLQAGYMMAHLAQFTTEPELISLVDMLTYNGAKAMNVQHYGIKEDGPAEFLLYKENNLFSLFTEHSKPFVVCKNGMVIS</sequence>
<dbReference type="SUPFAM" id="SSF51338">
    <property type="entry name" value="Composite domain of metallo-dependent hydrolases"/>
    <property type="match status" value="1"/>
</dbReference>
<evidence type="ECO:0000256" key="2">
    <source>
        <dbReference type="ARBA" id="ARBA00022801"/>
    </source>
</evidence>
<dbReference type="Gene3D" id="3.20.20.140">
    <property type="entry name" value="Metal-dependent hydrolases"/>
    <property type="match status" value="1"/>
</dbReference>
<dbReference type="FunFam" id="3.20.20.140:FF:000019">
    <property type="entry name" value="Cytosine deaminase"/>
    <property type="match status" value="1"/>
</dbReference>
<dbReference type="GO" id="GO:0046872">
    <property type="term" value="F:metal ion binding"/>
    <property type="evidence" value="ECO:0007669"/>
    <property type="project" value="UniProtKB-KW"/>
</dbReference>
<dbReference type="Proteomes" id="UP000285120">
    <property type="component" value="Unassembled WGS sequence"/>
</dbReference>
<dbReference type="Pfam" id="PF07969">
    <property type="entry name" value="Amidohydro_3"/>
    <property type="match status" value="1"/>
</dbReference>
<dbReference type="PANTHER" id="PTHR32027">
    <property type="entry name" value="CYTOSINE DEAMINASE"/>
    <property type="match status" value="1"/>
</dbReference>
<proteinExistence type="predicted"/>
<dbReference type="AlphaFoldDB" id="A0A419V7W5"/>
<dbReference type="InterPro" id="IPR052349">
    <property type="entry name" value="Metallo-hydrolase_Enzymes"/>
</dbReference>
<evidence type="ECO:0000259" key="3">
    <source>
        <dbReference type="Pfam" id="PF07969"/>
    </source>
</evidence>
<dbReference type="InterPro" id="IPR013108">
    <property type="entry name" value="Amidohydro_3"/>
</dbReference>
<feature type="domain" description="Amidohydrolase 3" evidence="3">
    <location>
        <begin position="93"/>
        <end position="379"/>
    </location>
</feature>